<evidence type="ECO:0000256" key="15">
    <source>
        <dbReference type="ARBA" id="ARBA00051245"/>
    </source>
</evidence>
<protein>
    <recommendedName>
        <fullName evidence="4">non-specific protein-tyrosine kinase</fullName>
        <ecNumber evidence="4">2.7.10.2</ecNumber>
    </recommendedName>
</protein>
<evidence type="ECO:0000256" key="4">
    <source>
        <dbReference type="ARBA" id="ARBA00011903"/>
    </source>
</evidence>
<dbReference type="EC" id="2.7.10.2" evidence="4"/>
<gene>
    <name evidence="20" type="ORF">ES692_00090</name>
</gene>
<evidence type="ECO:0000259" key="19">
    <source>
        <dbReference type="Pfam" id="PF13807"/>
    </source>
</evidence>
<keyword evidence="8 16" id="KW-0812">Transmembrane</keyword>
<dbReference type="InterPro" id="IPR050445">
    <property type="entry name" value="Bact_polysacc_biosynth/exp"/>
</dbReference>
<dbReference type="Pfam" id="PF02706">
    <property type="entry name" value="Wzz"/>
    <property type="match status" value="1"/>
</dbReference>
<accession>A0A5C7BJC7</accession>
<dbReference type="CDD" id="cd05387">
    <property type="entry name" value="BY-kinase"/>
    <property type="match status" value="1"/>
</dbReference>
<organism evidence="20 21">
    <name type="scientific">Psychroserpens burtonensis</name>
    <dbReference type="NCBI Taxonomy" id="49278"/>
    <lineage>
        <taxon>Bacteria</taxon>
        <taxon>Pseudomonadati</taxon>
        <taxon>Bacteroidota</taxon>
        <taxon>Flavobacteriia</taxon>
        <taxon>Flavobacteriales</taxon>
        <taxon>Flavobacteriaceae</taxon>
        <taxon>Psychroserpens</taxon>
    </lineage>
</organism>
<dbReference type="PANTHER" id="PTHR32309:SF13">
    <property type="entry name" value="FERRIC ENTEROBACTIN TRANSPORT PROTEIN FEPE"/>
    <property type="match status" value="1"/>
</dbReference>
<dbReference type="GO" id="GO:0005886">
    <property type="term" value="C:plasma membrane"/>
    <property type="evidence" value="ECO:0007669"/>
    <property type="project" value="UniProtKB-SubCell"/>
</dbReference>
<dbReference type="Gene3D" id="3.40.50.300">
    <property type="entry name" value="P-loop containing nucleotide triphosphate hydrolases"/>
    <property type="match status" value="1"/>
</dbReference>
<keyword evidence="10 20" id="KW-0418">Kinase</keyword>
<dbReference type="NCBIfam" id="TIGR01007">
    <property type="entry name" value="eps_fam"/>
    <property type="match status" value="1"/>
</dbReference>
<name>A0A5C7BJC7_9FLAO</name>
<reference evidence="20 21" key="1">
    <citation type="submission" date="2019-08" db="EMBL/GenBank/DDBJ databases">
        <title>Genome of Psychroserpens burtonensis ACAM 167.</title>
        <authorList>
            <person name="Bowman J.P."/>
        </authorList>
    </citation>
    <scope>NUCLEOTIDE SEQUENCE [LARGE SCALE GENOMIC DNA]</scope>
    <source>
        <strain evidence="20 21">ACAM 167</strain>
    </source>
</reference>
<dbReference type="PANTHER" id="PTHR32309">
    <property type="entry name" value="TYROSINE-PROTEIN KINASE"/>
    <property type="match status" value="1"/>
</dbReference>
<evidence type="ECO:0000259" key="17">
    <source>
        <dbReference type="Pfam" id="PF02706"/>
    </source>
</evidence>
<keyword evidence="21" id="KW-1185">Reference proteome</keyword>
<keyword evidence="11" id="KW-0067">ATP-binding</keyword>
<evidence type="ECO:0000256" key="1">
    <source>
        <dbReference type="ARBA" id="ARBA00004429"/>
    </source>
</evidence>
<dbReference type="InterPro" id="IPR005702">
    <property type="entry name" value="Wzc-like_C"/>
</dbReference>
<dbReference type="InterPro" id="IPR003856">
    <property type="entry name" value="LPS_length_determ_N"/>
</dbReference>
<keyword evidence="6" id="KW-0997">Cell inner membrane</keyword>
<evidence type="ECO:0000256" key="12">
    <source>
        <dbReference type="ARBA" id="ARBA00022989"/>
    </source>
</evidence>
<dbReference type="Pfam" id="PF13614">
    <property type="entry name" value="AAA_31"/>
    <property type="match status" value="1"/>
</dbReference>
<dbReference type="SUPFAM" id="SSF52540">
    <property type="entry name" value="P-loop containing nucleoside triphosphate hydrolases"/>
    <property type="match status" value="1"/>
</dbReference>
<evidence type="ECO:0000256" key="2">
    <source>
        <dbReference type="ARBA" id="ARBA00007316"/>
    </source>
</evidence>
<feature type="domain" description="Tyrosine-protein kinase G-rich" evidence="19">
    <location>
        <begin position="446"/>
        <end position="518"/>
    </location>
</feature>
<comment type="catalytic activity">
    <reaction evidence="15">
        <text>L-tyrosyl-[protein] + ATP = O-phospho-L-tyrosyl-[protein] + ADP + H(+)</text>
        <dbReference type="Rhea" id="RHEA:10596"/>
        <dbReference type="Rhea" id="RHEA-COMP:10136"/>
        <dbReference type="Rhea" id="RHEA-COMP:20101"/>
        <dbReference type="ChEBI" id="CHEBI:15378"/>
        <dbReference type="ChEBI" id="CHEBI:30616"/>
        <dbReference type="ChEBI" id="CHEBI:46858"/>
        <dbReference type="ChEBI" id="CHEBI:61978"/>
        <dbReference type="ChEBI" id="CHEBI:456216"/>
        <dbReference type="EC" id="2.7.10.2"/>
    </reaction>
</comment>
<keyword evidence="5" id="KW-1003">Cell membrane</keyword>
<evidence type="ECO:0000256" key="7">
    <source>
        <dbReference type="ARBA" id="ARBA00022679"/>
    </source>
</evidence>
<comment type="subcellular location">
    <subcellularLocation>
        <location evidence="1">Cell inner membrane</location>
        <topology evidence="1">Multi-pass membrane protein</topology>
    </subcellularLocation>
</comment>
<dbReference type="AlphaFoldDB" id="A0A5C7BJC7"/>
<evidence type="ECO:0000256" key="8">
    <source>
        <dbReference type="ARBA" id="ARBA00022692"/>
    </source>
</evidence>
<evidence type="ECO:0000256" key="13">
    <source>
        <dbReference type="ARBA" id="ARBA00023136"/>
    </source>
</evidence>
<evidence type="ECO:0000256" key="14">
    <source>
        <dbReference type="ARBA" id="ARBA00023137"/>
    </source>
</evidence>
<feature type="domain" description="Polysaccharide chain length determinant N-terminal" evidence="17">
    <location>
        <begin position="13"/>
        <end position="103"/>
    </location>
</feature>
<dbReference type="InterPro" id="IPR025669">
    <property type="entry name" value="AAA_dom"/>
</dbReference>
<sequence length="782" mass="88263">MSQSPLKNKDTIINLVELYLSKWKIILVCLFIAMAIAFVKIRYSTFLYQANATIKLKEDENSRSLSEISSLQNGGFGSPLPNVIDEIEIIKSRSIITEVVKDLKLNTRCYVTGMVKKAEIYSNPPVNINFFMNDSIIENINKSLFIQIVSAQKYELSNIDTHNFLEFDEGETTTHSFGDKVSSSFGEFVITPNIGTYGSSPGSFIELNMSPVHSVVESYLSSIKISTTEKSNVIKLSLNESIKEKARLILNKVIEKYNEDVIKDKEKIVQITSDFITNRLNVVSNELEQVDFTAENLQKNNRLTALGSQSNIFLESERETGSKISQTSNQLQLAQYMSDHIKNNESDTDYLPADVGITDSNVSQITKSYNELVLRRDQILKNSSKKNPTVINLNNQIDALKVNLNQSIENIISTNQITLDNLNRENSRIRGQIYSAPTKERQFRDIKRQQDIKESLYLYLLEKREETAITLGMSSANAKVIDLAYTNDNPVAPNKQIIYLAALLIGLFIPVSLIYVRDLIDNKIHTKEDVQRLIKAPFIGDIPKGEGKLQVVKKVDYSPKAEAFRIIRSNINFMLQKNDSPCKTIFVTSTVAQEGKSHTSTNLASSFSFSGKKVLLIETDIRVPKVNDYLKISPKKGLTDFISDKSLSIKDVTIKAPDNEFLDVIPSGTIPPNPAELLMSDRINYLFENVKKNYDYIIVDTAAVGLVTDTLIISDHADMFVYVVSANNIDKRQLHLAQTMYEEKRLPNMVTLLNSSVKKKGYGYGYGNNPGHKKKWYKPFKN</sequence>
<dbReference type="OrthoDB" id="9794577at2"/>
<dbReference type="Proteomes" id="UP000321938">
    <property type="component" value="Unassembled WGS sequence"/>
</dbReference>
<dbReference type="GO" id="GO:0005524">
    <property type="term" value="F:ATP binding"/>
    <property type="evidence" value="ECO:0007669"/>
    <property type="project" value="UniProtKB-KW"/>
</dbReference>
<evidence type="ECO:0000256" key="5">
    <source>
        <dbReference type="ARBA" id="ARBA00022475"/>
    </source>
</evidence>
<comment type="similarity">
    <text evidence="3">Belongs to the etk/wzc family.</text>
</comment>
<keyword evidence="12 16" id="KW-1133">Transmembrane helix</keyword>
<proteinExistence type="inferred from homology"/>
<dbReference type="GO" id="GO:0004715">
    <property type="term" value="F:non-membrane spanning protein tyrosine kinase activity"/>
    <property type="evidence" value="ECO:0007669"/>
    <property type="project" value="UniProtKB-EC"/>
</dbReference>
<dbReference type="EMBL" id="VOSB01000001">
    <property type="protein sequence ID" value="TXE20232.1"/>
    <property type="molecule type" value="Genomic_DNA"/>
</dbReference>
<feature type="transmembrane region" description="Helical" evidence="16">
    <location>
        <begin position="20"/>
        <end position="39"/>
    </location>
</feature>
<comment type="similarity">
    <text evidence="2">Belongs to the CpsD/CapB family.</text>
</comment>
<evidence type="ECO:0000256" key="3">
    <source>
        <dbReference type="ARBA" id="ARBA00008883"/>
    </source>
</evidence>
<dbReference type="InterPro" id="IPR032807">
    <property type="entry name" value="GNVR"/>
</dbReference>
<evidence type="ECO:0000313" key="21">
    <source>
        <dbReference type="Proteomes" id="UP000321938"/>
    </source>
</evidence>
<keyword evidence="7 20" id="KW-0808">Transferase</keyword>
<dbReference type="InterPro" id="IPR027417">
    <property type="entry name" value="P-loop_NTPase"/>
</dbReference>
<evidence type="ECO:0000256" key="11">
    <source>
        <dbReference type="ARBA" id="ARBA00022840"/>
    </source>
</evidence>
<dbReference type="Pfam" id="PF13807">
    <property type="entry name" value="GNVR"/>
    <property type="match status" value="1"/>
</dbReference>
<dbReference type="STRING" id="1123037.GCA_000425305_00755"/>
<evidence type="ECO:0000256" key="10">
    <source>
        <dbReference type="ARBA" id="ARBA00022777"/>
    </source>
</evidence>
<evidence type="ECO:0000256" key="16">
    <source>
        <dbReference type="SAM" id="Phobius"/>
    </source>
</evidence>
<evidence type="ECO:0000313" key="20">
    <source>
        <dbReference type="EMBL" id="TXE20232.1"/>
    </source>
</evidence>
<evidence type="ECO:0000256" key="6">
    <source>
        <dbReference type="ARBA" id="ARBA00022519"/>
    </source>
</evidence>
<keyword evidence="9" id="KW-0547">Nucleotide-binding</keyword>
<keyword evidence="13 16" id="KW-0472">Membrane</keyword>
<dbReference type="RefSeq" id="WP_147230759.1">
    <property type="nucleotide sequence ID" value="NZ_VOSB01000001.1"/>
</dbReference>
<evidence type="ECO:0000256" key="9">
    <source>
        <dbReference type="ARBA" id="ARBA00022741"/>
    </source>
</evidence>
<comment type="caution">
    <text evidence="20">The sequence shown here is derived from an EMBL/GenBank/DDBJ whole genome shotgun (WGS) entry which is preliminary data.</text>
</comment>
<feature type="transmembrane region" description="Helical" evidence="16">
    <location>
        <begin position="497"/>
        <end position="516"/>
    </location>
</feature>
<keyword evidence="14" id="KW-0829">Tyrosine-protein kinase</keyword>
<feature type="domain" description="AAA" evidence="18">
    <location>
        <begin position="594"/>
        <end position="715"/>
    </location>
</feature>
<evidence type="ECO:0000259" key="18">
    <source>
        <dbReference type="Pfam" id="PF13614"/>
    </source>
</evidence>